<sequence>MDTNAKEVHSPVVSIVVLAYNHLDYTKQCIDSLFKYTSHIDFELITINNGSTDGTEEYFNSLPNTIKISFPKNIGVDKAVNCGFRIAQGKYTLNLSNDIIVTYNWLDNLITCMEADDKIGMVVPVCNASSNNQQVVLKYNSMDEMQQRAKEYNVSNPRLWEERLKLVTYTCLFRTDVQKAMGGFDEDFNPGAYDDDAISFRIRRAGYRLILARDTFVHHFGSITFNVEYTKNNLAQRNRLLFFEKFGVDSWQASYIDFNVLNLLNYKPQYDVNILGIGLSYGATLLQIKNTCKSHGSQNIRIFYLSEQEKNLTDLETICEYCIHTETDNLLSYFGSRLYDYIIVESESNQLKNIEDLFINLNGLLKEGGQLVCTAADQPLYTKIKDTLFGVGLTNFKSIKDYYLRFSKP</sequence>
<dbReference type="Pfam" id="PF00535">
    <property type="entry name" value="Glycos_transf_2"/>
    <property type="match status" value="1"/>
</dbReference>
<dbReference type="SUPFAM" id="SSF53448">
    <property type="entry name" value="Nucleotide-diphospho-sugar transferases"/>
    <property type="match status" value="1"/>
</dbReference>
<dbReference type="EMBL" id="FRAR01000025">
    <property type="protein sequence ID" value="SHK81861.1"/>
    <property type="molecule type" value="Genomic_DNA"/>
</dbReference>
<dbReference type="PANTHER" id="PTHR43179">
    <property type="entry name" value="RHAMNOSYLTRANSFERASE WBBL"/>
    <property type="match status" value="1"/>
</dbReference>
<dbReference type="STRING" id="1121421.SAMN02745123_03224"/>
<keyword evidence="2" id="KW-0808">Transferase</keyword>
<organism evidence="2 3">
    <name type="scientific">Desulforamulus aeronauticus DSM 10349</name>
    <dbReference type="NCBI Taxonomy" id="1121421"/>
    <lineage>
        <taxon>Bacteria</taxon>
        <taxon>Bacillati</taxon>
        <taxon>Bacillota</taxon>
        <taxon>Clostridia</taxon>
        <taxon>Eubacteriales</taxon>
        <taxon>Peptococcaceae</taxon>
        <taxon>Desulforamulus</taxon>
    </lineage>
</organism>
<dbReference type="OrthoDB" id="9771846at2"/>
<evidence type="ECO:0000313" key="2">
    <source>
        <dbReference type="EMBL" id="SHK81861.1"/>
    </source>
</evidence>
<dbReference type="Proteomes" id="UP000183997">
    <property type="component" value="Unassembled WGS sequence"/>
</dbReference>
<evidence type="ECO:0000313" key="3">
    <source>
        <dbReference type="Proteomes" id="UP000183997"/>
    </source>
</evidence>
<gene>
    <name evidence="2" type="ORF">SAMN02745123_03224</name>
</gene>
<dbReference type="RefSeq" id="WP_072916396.1">
    <property type="nucleotide sequence ID" value="NZ_FRAR01000025.1"/>
</dbReference>
<dbReference type="Gene3D" id="3.90.550.10">
    <property type="entry name" value="Spore Coat Polysaccharide Biosynthesis Protein SpsA, Chain A"/>
    <property type="match status" value="1"/>
</dbReference>
<reference evidence="3" key="1">
    <citation type="submission" date="2016-11" db="EMBL/GenBank/DDBJ databases">
        <authorList>
            <person name="Varghese N."/>
            <person name="Submissions S."/>
        </authorList>
    </citation>
    <scope>NUCLEOTIDE SEQUENCE [LARGE SCALE GENOMIC DNA]</scope>
    <source>
        <strain evidence="3">DSM 10349</strain>
    </source>
</reference>
<name>A0A1M6VKG8_9FIRM</name>
<dbReference type="PANTHER" id="PTHR43179:SF7">
    <property type="entry name" value="RHAMNOSYLTRANSFERASE WBBL"/>
    <property type="match status" value="1"/>
</dbReference>
<keyword evidence="3" id="KW-1185">Reference proteome</keyword>
<protein>
    <submittedName>
        <fullName evidence="2">Glycosyltransferase, GT2 family</fullName>
    </submittedName>
</protein>
<evidence type="ECO:0000259" key="1">
    <source>
        <dbReference type="Pfam" id="PF00535"/>
    </source>
</evidence>
<accession>A0A1M6VKG8</accession>
<feature type="domain" description="Glycosyltransferase 2-like" evidence="1">
    <location>
        <begin position="14"/>
        <end position="150"/>
    </location>
</feature>
<dbReference type="GO" id="GO:0016740">
    <property type="term" value="F:transferase activity"/>
    <property type="evidence" value="ECO:0007669"/>
    <property type="project" value="UniProtKB-KW"/>
</dbReference>
<dbReference type="InterPro" id="IPR001173">
    <property type="entry name" value="Glyco_trans_2-like"/>
</dbReference>
<dbReference type="AlphaFoldDB" id="A0A1M6VKG8"/>
<dbReference type="InterPro" id="IPR029044">
    <property type="entry name" value="Nucleotide-diphossugar_trans"/>
</dbReference>
<proteinExistence type="predicted"/>